<evidence type="ECO:0000256" key="2">
    <source>
        <dbReference type="SAM" id="Phobius"/>
    </source>
</evidence>
<evidence type="ECO:0000313" key="4">
    <source>
        <dbReference type="Proteomes" id="UP000794436"/>
    </source>
</evidence>
<feature type="transmembrane region" description="Helical" evidence="2">
    <location>
        <begin position="149"/>
        <end position="168"/>
    </location>
</feature>
<organism evidence="3 4">
    <name type="scientific">Pythium oligandrum</name>
    <name type="common">Mycoparasitic fungus</name>
    <dbReference type="NCBI Taxonomy" id="41045"/>
    <lineage>
        <taxon>Eukaryota</taxon>
        <taxon>Sar</taxon>
        <taxon>Stramenopiles</taxon>
        <taxon>Oomycota</taxon>
        <taxon>Peronosporomycetes</taxon>
        <taxon>Pythiales</taxon>
        <taxon>Pythiaceae</taxon>
        <taxon>Pythium</taxon>
    </lineage>
</organism>
<feature type="transmembrane region" description="Helical" evidence="2">
    <location>
        <begin position="104"/>
        <end position="127"/>
    </location>
</feature>
<keyword evidence="4" id="KW-1185">Reference proteome</keyword>
<keyword evidence="2" id="KW-0472">Membrane</keyword>
<sequence length="290" mass="33106">MAVTTDEMDFYGYVVFMPLTLLINFSLFQYLLTVYFRRRHEVRVMLLLVCAFIGFVTLVPFAYSDEEFVGHLNDISETSSTLSFLIQIVIIGRDILRKVRIRSLLYMTIFAELLCLFGLLVVLQNIIEISTPHLDLSVLDPLDNIMEDGGLVFVFVFRFYFLAMILGFRRVLETKRLELFAYLLFVTHEYPWTIAKYCTGVTWEDAQALWNRLTIMLCILLTIRDKIRSSSGKLSHGTTMGPSKEVSIHSPSLKSTGPRPLSVRSPSAKVITVATLVRAPSRTKVEPIQS</sequence>
<dbReference type="OrthoDB" id="127101at2759"/>
<feature type="compositionally biased region" description="Polar residues" evidence="1">
    <location>
        <begin position="232"/>
        <end position="241"/>
    </location>
</feature>
<reference evidence="3" key="1">
    <citation type="submission" date="2019-03" db="EMBL/GenBank/DDBJ databases">
        <title>Long read genome sequence of the mycoparasitic Pythium oligandrum ATCC 38472 isolated from sugarbeet rhizosphere.</title>
        <authorList>
            <person name="Gaulin E."/>
        </authorList>
    </citation>
    <scope>NUCLEOTIDE SEQUENCE</scope>
    <source>
        <strain evidence="3">ATCC 38472_TT</strain>
    </source>
</reference>
<dbReference type="Proteomes" id="UP000794436">
    <property type="component" value="Unassembled WGS sequence"/>
</dbReference>
<feature type="transmembrane region" description="Helical" evidence="2">
    <location>
        <begin position="75"/>
        <end position="92"/>
    </location>
</feature>
<evidence type="ECO:0000313" key="3">
    <source>
        <dbReference type="EMBL" id="TMW57882.1"/>
    </source>
</evidence>
<feature type="region of interest" description="Disordered" evidence="1">
    <location>
        <begin position="232"/>
        <end position="265"/>
    </location>
</feature>
<feature type="transmembrane region" description="Helical" evidence="2">
    <location>
        <begin position="44"/>
        <end position="63"/>
    </location>
</feature>
<comment type="caution">
    <text evidence="3">The sequence shown here is derived from an EMBL/GenBank/DDBJ whole genome shotgun (WGS) entry which is preliminary data.</text>
</comment>
<name>A0A8K1C8F2_PYTOL</name>
<protein>
    <submittedName>
        <fullName evidence="3">Uncharacterized protein</fullName>
    </submittedName>
</protein>
<evidence type="ECO:0000256" key="1">
    <source>
        <dbReference type="SAM" id="MobiDB-lite"/>
    </source>
</evidence>
<dbReference type="EMBL" id="SPLM01000113">
    <property type="protein sequence ID" value="TMW57882.1"/>
    <property type="molecule type" value="Genomic_DNA"/>
</dbReference>
<gene>
    <name evidence="3" type="ORF">Poli38472_013356</name>
</gene>
<proteinExistence type="predicted"/>
<accession>A0A8K1C8F2</accession>
<feature type="transmembrane region" description="Helical" evidence="2">
    <location>
        <begin position="12"/>
        <end position="32"/>
    </location>
</feature>
<dbReference type="AlphaFoldDB" id="A0A8K1C8F2"/>
<keyword evidence="2" id="KW-1133">Transmembrane helix</keyword>
<keyword evidence="2" id="KW-0812">Transmembrane</keyword>